<comment type="caution">
    <text evidence="13">The sequence shown here is derived from an EMBL/GenBank/DDBJ whole genome shotgun (WGS) entry which is preliminary data.</text>
</comment>
<dbReference type="InterPro" id="IPR000152">
    <property type="entry name" value="EGF-type_Asp/Asn_hydroxyl_site"/>
</dbReference>
<evidence type="ECO:0000313" key="14">
    <source>
        <dbReference type="Proteomes" id="UP000287033"/>
    </source>
</evidence>
<dbReference type="GO" id="GO:0005509">
    <property type="term" value="F:calcium ion binding"/>
    <property type="evidence" value="ECO:0007669"/>
    <property type="project" value="InterPro"/>
</dbReference>
<evidence type="ECO:0000256" key="4">
    <source>
        <dbReference type="ARBA" id="ARBA00022530"/>
    </source>
</evidence>
<keyword evidence="9 11" id="KW-1015">Disulfide bond</keyword>
<dbReference type="InterPro" id="IPR018097">
    <property type="entry name" value="EGF_Ca-bd_CS"/>
</dbReference>
<dbReference type="PANTHER" id="PTHR24050:SF26">
    <property type="entry name" value="FIBULIN-5"/>
    <property type="match status" value="1"/>
</dbReference>
<accession>A0A401S1D2</accession>
<dbReference type="FunFam" id="2.10.25.10:FF:000190">
    <property type="entry name" value="fibulin-5 isoform X2"/>
    <property type="match status" value="1"/>
</dbReference>
<dbReference type="SUPFAM" id="SSF57184">
    <property type="entry name" value="Growth factor receptor domain"/>
    <property type="match status" value="2"/>
</dbReference>
<dbReference type="Pfam" id="PF12662">
    <property type="entry name" value="cEGF"/>
    <property type="match status" value="2"/>
</dbReference>
<dbReference type="OrthoDB" id="4062651at2759"/>
<dbReference type="InterPro" id="IPR000742">
    <property type="entry name" value="EGF"/>
</dbReference>
<organism evidence="13 14">
    <name type="scientific">Chiloscyllium punctatum</name>
    <name type="common">Brownbanded bambooshark</name>
    <name type="synonym">Hemiscyllium punctatum</name>
    <dbReference type="NCBI Taxonomy" id="137246"/>
    <lineage>
        <taxon>Eukaryota</taxon>
        <taxon>Metazoa</taxon>
        <taxon>Chordata</taxon>
        <taxon>Craniata</taxon>
        <taxon>Vertebrata</taxon>
        <taxon>Chondrichthyes</taxon>
        <taxon>Elasmobranchii</taxon>
        <taxon>Galeomorphii</taxon>
        <taxon>Galeoidea</taxon>
        <taxon>Orectolobiformes</taxon>
        <taxon>Hemiscylliidae</taxon>
        <taxon>Chiloscyllium</taxon>
    </lineage>
</organism>
<dbReference type="PROSITE" id="PS01186">
    <property type="entry name" value="EGF_2"/>
    <property type="match status" value="3"/>
</dbReference>
<dbReference type="SMART" id="SM00179">
    <property type="entry name" value="EGF_CA"/>
    <property type="match status" value="6"/>
</dbReference>
<dbReference type="CDD" id="cd00054">
    <property type="entry name" value="EGF_CA"/>
    <property type="match status" value="2"/>
</dbReference>
<dbReference type="PANTHER" id="PTHR24050">
    <property type="entry name" value="PA14 DOMAIN-CONTAINING PROTEIN"/>
    <property type="match status" value="1"/>
</dbReference>
<dbReference type="STRING" id="137246.A0A401S1D2"/>
<keyword evidence="4" id="KW-0272">Extracellular matrix</keyword>
<evidence type="ECO:0000256" key="9">
    <source>
        <dbReference type="ARBA" id="ARBA00023157"/>
    </source>
</evidence>
<dbReference type="Pfam" id="PF14670">
    <property type="entry name" value="FXa_inhibition"/>
    <property type="match status" value="1"/>
</dbReference>
<dbReference type="Proteomes" id="UP000287033">
    <property type="component" value="Unassembled WGS sequence"/>
</dbReference>
<dbReference type="EMBL" id="BEZZ01000049">
    <property type="protein sequence ID" value="GCC24186.1"/>
    <property type="molecule type" value="Genomic_DNA"/>
</dbReference>
<dbReference type="Pfam" id="PF22914">
    <property type="entry name" value="Fibulin_C"/>
    <property type="match status" value="1"/>
</dbReference>
<sequence length="504" mass="55782">MVLSSRVPASAFPSLGLGPSRQFLLLPGYCRDWVVLGGVGGNIKHLKDIRMLAMMLLTVLLVRAGWAQELDSAVSFTQCSDGYRLDRSSGQCRDINECQTIPDACKGDMRCINHNGGYLCLPRTAALVLANGPSNPTYPASSSNGRTETSVYQPASIPRYPIPPRSLVCRFGYTLDENSNCVDIDECTSGTHQCNPSQICINTEGGYSCSCTEGYWLVEGQCMDIDECRHGYCQQLCANIAGSYSCQCNAGFLLNADGRSCQDVDECAGENPCSQHCINTYGSFLCRCDTGYELNSDGTGCEDINECSFSGFLCQHRCINEPGDYFCTCPEGYTMYNDNRSCQDINECEAANHTCTEEQNCYNIPGGYRCLQPVKCQDPYIQLNENRCMCHGENPGCTEQPFTILYKYMDIVSGRNVPSDIFQMQATTRYPGAYYIFQIKSGNEGREFYMRQTGPVSATLVMTRPVSGPREIVLDLEMVTVNTVINFRGSSVIRLTIFVSEYTF</sequence>
<keyword evidence="6" id="KW-0732">Signal</keyword>
<dbReference type="InterPro" id="IPR049883">
    <property type="entry name" value="NOTCH1_EGF-like"/>
</dbReference>
<keyword evidence="3" id="KW-0964">Secreted</keyword>
<evidence type="ECO:0000256" key="6">
    <source>
        <dbReference type="ARBA" id="ARBA00022729"/>
    </source>
</evidence>
<dbReference type="AlphaFoldDB" id="A0A401S1D2"/>
<keyword evidence="7" id="KW-0677">Repeat</keyword>
<reference evidence="13 14" key="1">
    <citation type="journal article" date="2018" name="Nat. Ecol. Evol.">
        <title>Shark genomes provide insights into elasmobranch evolution and the origin of vertebrates.</title>
        <authorList>
            <person name="Hara Y"/>
            <person name="Yamaguchi K"/>
            <person name="Onimaru K"/>
            <person name="Kadota M"/>
            <person name="Koyanagi M"/>
            <person name="Keeley SD"/>
            <person name="Tatsumi K"/>
            <person name="Tanaka K"/>
            <person name="Motone F"/>
            <person name="Kageyama Y"/>
            <person name="Nozu R"/>
            <person name="Adachi N"/>
            <person name="Nishimura O"/>
            <person name="Nakagawa R"/>
            <person name="Tanegashima C"/>
            <person name="Kiyatake I"/>
            <person name="Matsumoto R"/>
            <person name="Murakumo K"/>
            <person name="Nishida K"/>
            <person name="Terakita A"/>
            <person name="Kuratani S"/>
            <person name="Sato K"/>
            <person name="Hyodo S Kuraku.S."/>
        </authorList>
    </citation>
    <scope>NUCLEOTIDE SEQUENCE [LARGE SCALE GENOMIC DNA]</scope>
</reference>
<dbReference type="Pfam" id="PF07645">
    <property type="entry name" value="EGF_CA"/>
    <property type="match status" value="3"/>
</dbReference>
<proteinExistence type="inferred from homology"/>
<evidence type="ECO:0000259" key="12">
    <source>
        <dbReference type="PROSITE" id="PS50026"/>
    </source>
</evidence>
<evidence type="ECO:0000256" key="1">
    <source>
        <dbReference type="ARBA" id="ARBA00004498"/>
    </source>
</evidence>
<evidence type="ECO:0000256" key="2">
    <source>
        <dbReference type="ARBA" id="ARBA00006127"/>
    </source>
</evidence>
<dbReference type="SMART" id="SM00181">
    <property type="entry name" value="EGF"/>
    <property type="match status" value="5"/>
</dbReference>
<comment type="subcellular location">
    <subcellularLocation>
        <location evidence="1">Secreted</location>
        <location evidence="1">Extracellular space</location>
        <location evidence="1">Extracellular matrix</location>
    </subcellularLocation>
</comment>
<keyword evidence="5 11" id="KW-0245">EGF-like domain</keyword>
<protein>
    <recommendedName>
        <fullName evidence="12">EGF-like domain-containing protein</fullName>
    </recommendedName>
</protein>
<feature type="disulfide bond" evidence="11">
    <location>
        <begin position="267"/>
        <end position="277"/>
    </location>
</feature>
<keyword evidence="14" id="KW-1185">Reference proteome</keyword>
<evidence type="ECO:0000256" key="7">
    <source>
        <dbReference type="ARBA" id="ARBA00022737"/>
    </source>
</evidence>
<dbReference type="InterPro" id="IPR001881">
    <property type="entry name" value="EGF-like_Ca-bd_dom"/>
</dbReference>
<evidence type="ECO:0000313" key="13">
    <source>
        <dbReference type="EMBL" id="GCC24186.1"/>
    </source>
</evidence>
<dbReference type="PROSITE" id="PS00010">
    <property type="entry name" value="ASX_HYDROXYL"/>
    <property type="match status" value="4"/>
</dbReference>
<feature type="domain" description="EGF-like" evidence="12">
    <location>
        <begin position="303"/>
        <end position="343"/>
    </location>
</feature>
<name>A0A401S1D2_CHIPU</name>
<dbReference type="Gene3D" id="2.10.25.10">
    <property type="entry name" value="Laminin"/>
    <property type="match status" value="6"/>
</dbReference>
<feature type="domain" description="EGF-like" evidence="12">
    <location>
        <begin position="183"/>
        <end position="221"/>
    </location>
</feature>
<dbReference type="PROSITE" id="PS01187">
    <property type="entry name" value="EGF_CA"/>
    <property type="match status" value="1"/>
</dbReference>
<dbReference type="InterPro" id="IPR026823">
    <property type="entry name" value="cEGF"/>
</dbReference>
<dbReference type="InterPro" id="IPR055088">
    <property type="entry name" value="Fibulin_C"/>
</dbReference>
<evidence type="ECO:0000256" key="8">
    <source>
        <dbReference type="ARBA" id="ARBA00022837"/>
    </source>
</evidence>
<keyword evidence="10" id="KW-0325">Glycoprotein</keyword>
<evidence type="ECO:0000256" key="11">
    <source>
        <dbReference type="PROSITE-ProRule" id="PRU00076"/>
    </source>
</evidence>
<comment type="caution">
    <text evidence="11">Lacks conserved residue(s) required for the propagation of feature annotation.</text>
</comment>
<gene>
    <name evidence="13" type="ORF">chiPu_0002586</name>
</gene>
<evidence type="ECO:0000256" key="5">
    <source>
        <dbReference type="ARBA" id="ARBA00022536"/>
    </source>
</evidence>
<keyword evidence="8" id="KW-0106">Calcium</keyword>
<dbReference type="FunFam" id="2.10.25.10:FF:000005">
    <property type="entry name" value="Fibrillin 2"/>
    <property type="match status" value="1"/>
</dbReference>
<evidence type="ECO:0000256" key="10">
    <source>
        <dbReference type="ARBA" id="ARBA00023180"/>
    </source>
</evidence>
<feature type="domain" description="EGF-like" evidence="12">
    <location>
        <begin position="263"/>
        <end position="302"/>
    </location>
</feature>
<comment type="similarity">
    <text evidence="2">Belongs to the fibulin family.</text>
</comment>
<evidence type="ECO:0000256" key="3">
    <source>
        <dbReference type="ARBA" id="ARBA00022525"/>
    </source>
</evidence>
<dbReference type="PROSITE" id="PS50026">
    <property type="entry name" value="EGF_3"/>
    <property type="match status" value="4"/>
</dbReference>
<feature type="domain" description="EGF-like" evidence="12">
    <location>
        <begin position="224"/>
        <end position="262"/>
    </location>
</feature>
<dbReference type="OMA" id="LICRFGF"/>
<dbReference type="InterPro" id="IPR052235">
    <property type="entry name" value="Nephronectin_domain"/>
</dbReference>
<dbReference type="FunFam" id="2.10.25.10:FF:000240">
    <property type="entry name" value="Vitamin K-dependent protein S"/>
    <property type="match status" value="2"/>
</dbReference>
<dbReference type="InterPro" id="IPR009030">
    <property type="entry name" value="Growth_fac_rcpt_cys_sf"/>
</dbReference>